<evidence type="ECO:0000313" key="2">
    <source>
        <dbReference type="EMBL" id="AII13130.1"/>
    </source>
</evidence>
<organism evidence="2 3">
    <name type="scientific">Lactococcus lactis subsp. lactis NCDO 2118</name>
    <dbReference type="NCBI Taxonomy" id="1117941"/>
    <lineage>
        <taxon>Bacteria</taxon>
        <taxon>Bacillati</taxon>
        <taxon>Bacillota</taxon>
        <taxon>Bacilli</taxon>
        <taxon>Lactobacillales</taxon>
        <taxon>Streptococcaceae</taxon>
        <taxon>Lactococcus</taxon>
    </lineage>
</organism>
<gene>
    <name evidence="2" type="ORF">NCDO2118_1666</name>
</gene>
<feature type="coiled-coil region" evidence="1">
    <location>
        <begin position="5"/>
        <end position="32"/>
    </location>
</feature>
<reference evidence="2 3" key="1">
    <citation type="submission" date="2014-07" db="EMBL/GenBank/DDBJ databases">
        <title>Genome sequence of Lactococcus lactis subsp. lactis NCDO 2118, a GABA-producing strain.</title>
        <authorList>
            <person name="Oliveira L.C."/>
            <person name="Saraiva T.D.L."/>
            <person name="Soares S.C."/>
            <person name="Ramos R.T.J."/>
            <person name="Sa P.H.C.G."/>
            <person name="Carneiro A.R."/>
            <person name="Miranda F."/>
            <person name="Freire M."/>
            <person name="Renan W."/>
            <person name="Oliveira A.F.Jr."/>
            <person name="Santos A.R."/>
            <person name="Pinto A.C."/>
            <person name="Souza B.M."/>
            <person name="Castro C.P."/>
            <person name="Diniz C.A.A."/>
            <person name="Rocha C.S."/>
            <person name="Mariano D.C.B."/>
            <person name="Aguiar E.L."/>
            <person name="Folador E.L."/>
            <person name="Barbosa E.G.V."/>
            <person name="Aburjaile F.F."/>
            <person name="Goncalves L.A."/>
            <person name="Guimaraes L.C."/>
            <person name="Azevedo M.S.P."/>
            <person name="Agresti P.C.M."/>
            <person name="Faria R.F."/>
            <person name="Tiwari S."/>
            <person name="Almeida S.S."/>
            <person name="Hassan S.S."/>
            <person name="Pereira V.B."/>
            <person name="Abreu V.A.C."/>
            <person name="Pereira U.P."/>
            <person name="Dorella F.A."/>
            <person name="Carvalho A.F."/>
            <person name="Pereira F.L."/>
            <person name="Leal C.A.G."/>
            <person name="Figueiredo H.C.P."/>
            <person name="Silva A."/>
            <person name="Miyoshi A."/>
            <person name="Azevedo V."/>
        </authorList>
    </citation>
    <scope>NUCLEOTIDE SEQUENCE [LARGE SCALE GENOMIC DNA]</scope>
    <source>
        <strain evidence="2 3">NCDO 2118</strain>
    </source>
</reference>
<evidence type="ECO:0000256" key="1">
    <source>
        <dbReference type="SAM" id="Coils"/>
    </source>
</evidence>
<dbReference type="AlphaFoldDB" id="A0ABC8A6X6"/>
<protein>
    <submittedName>
        <fullName evidence="2">Uncharacterized protein</fullName>
    </submittedName>
</protein>
<dbReference type="Proteomes" id="UP000028594">
    <property type="component" value="Chromosome"/>
</dbReference>
<keyword evidence="1" id="KW-0175">Coiled coil</keyword>
<dbReference type="RefSeq" id="WP_038603315.1">
    <property type="nucleotide sequence ID" value="NZ_CP009054.1"/>
</dbReference>
<evidence type="ECO:0000313" key="3">
    <source>
        <dbReference type="Proteomes" id="UP000028594"/>
    </source>
</evidence>
<accession>A0ABC8A6X6</accession>
<dbReference type="EMBL" id="CP009054">
    <property type="protein sequence ID" value="AII13130.1"/>
    <property type="molecule type" value="Genomic_DNA"/>
</dbReference>
<dbReference type="KEGG" id="llx:NCDO2118_1666"/>
<proteinExistence type="predicted"/>
<sequence length="102" mass="12399">MFNRYKKLQNQINNLKDSNKHLNNELHELMDTVNDHYKFKVLYKPRLDWAFMFNPEVIEKYFFDKETAIEFVKDNLSNKDEPIILDLKTGKTVDFIQLKEKK</sequence>
<name>A0ABC8A6X6_LACLL</name>